<dbReference type="InterPro" id="IPR000675">
    <property type="entry name" value="Cutinase/axe"/>
</dbReference>
<keyword evidence="3" id="KW-0378">Hydrolase</keyword>
<keyword evidence="7" id="KW-1185">Reference proteome</keyword>
<keyword evidence="5" id="KW-0732">Signal</keyword>
<evidence type="ECO:0000256" key="3">
    <source>
        <dbReference type="ARBA" id="ARBA00022801"/>
    </source>
</evidence>
<dbReference type="SMART" id="SM01110">
    <property type="entry name" value="Cutinase"/>
    <property type="match status" value="1"/>
</dbReference>
<dbReference type="InterPro" id="IPR029058">
    <property type="entry name" value="AB_hydrolase_fold"/>
</dbReference>
<name>A0ABZ1YSK4_9NOCA</name>
<evidence type="ECO:0000256" key="4">
    <source>
        <dbReference type="ARBA" id="ARBA00023157"/>
    </source>
</evidence>
<evidence type="ECO:0000256" key="1">
    <source>
        <dbReference type="ARBA" id="ARBA00007534"/>
    </source>
</evidence>
<feature type="signal peptide" evidence="5">
    <location>
        <begin position="1"/>
        <end position="27"/>
    </location>
</feature>
<comment type="similarity">
    <text evidence="1">Belongs to the cutinase family.</text>
</comment>
<evidence type="ECO:0000256" key="2">
    <source>
        <dbReference type="ARBA" id="ARBA00022487"/>
    </source>
</evidence>
<dbReference type="EMBL" id="CP109441">
    <property type="protein sequence ID" value="WUV46247.1"/>
    <property type="molecule type" value="Genomic_DNA"/>
</dbReference>
<keyword evidence="4" id="KW-1015">Disulfide bond</keyword>
<evidence type="ECO:0000313" key="7">
    <source>
        <dbReference type="Proteomes" id="UP001432062"/>
    </source>
</evidence>
<feature type="chain" id="PRO_5045702781" evidence="5">
    <location>
        <begin position="28"/>
        <end position="213"/>
    </location>
</feature>
<dbReference type="PANTHER" id="PTHR33630">
    <property type="entry name" value="CUTINASE RV1984C-RELATED-RELATED"/>
    <property type="match status" value="1"/>
</dbReference>
<dbReference type="Gene3D" id="3.40.50.1820">
    <property type="entry name" value="alpha/beta hydrolase"/>
    <property type="match status" value="1"/>
</dbReference>
<protein>
    <submittedName>
        <fullName evidence="6">Cutinase family protein</fullName>
    </submittedName>
</protein>
<organism evidence="6 7">
    <name type="scientific">Nocardia vinacea</name>
    <dbReference type="NCBI Taxonomy" id="96468"/>
    <lineage>
        <taxon>Bacteria</taxon>
        <taxon>Bacillati</taxon>
        <taxon>Actinomycetota</taxon>
        <taxon>Actinomycetes</taxon>
        <taxon>Mycobacteriales</taxon>
        <taxon>Nocardiaceae</taxon>
        <taxon>Nocardia</taxon>
    </lineage>
</organism>
<sequence>MGDRKVVLFKKWPIASAFAVLAIAASAVLGPHAAAQSCAAVDLVVARGAQEPGYLGTFVGDPLYDAMRQALPVSVHAYSVNYSANLTDVSAGSADLVAHVAYLAAACPDEQFILAGYSLGAGVVHAALGTGIFTGLPGVVQLPGDLVDRVAVVLLFGDPLRSIGWSVPDQYSDRAAEFCAAGDPVCGAGTDPGAHARYGDFIGAAVGFSAAHL</sequence>
<accession>A0ABZ1YSK4</accession>
<dbReference type="SUPFAM" id="SSF53474">
    <property type="entry name" value="alpha/beta-Hydrolases"/>
    <property type="match status" value="1"/>
</dbReference>
<proteinExistence type="inferred from homology"/>
<dbReference type="PANTHER" id="PTHR33630:SF9">
    <property type="entry name" value="CUTINASE 4"/>
    <property type="match status" value="1"/>
</dbReference>
<evidence type="ECO:0000313" key="6">
    <source>
        <dbReference type="EMBL" id="WUV46247.1"/>
    </source>
</evidence>
<dbReference type="Pfam" id="PF01083">
    <property type="entry name" value="Cutinase"/>
    <property type="match status" value="1"/>
</dbReference>
<gene>
    <name evidence="6" type="ORF">OG563_45545</name>
</gene>
<keyword evidence="2" id="KW-0719">Serine esterase</keyword>
<dbReference type="Proteomes" id="UP001432062">
    <property type="component" value="Chromosome"/>
</dbReference>
<reference evidence="6" key="1">
    <citation type="submission" date="2022-10" db="EMBL/GenBank/DDBJ databases">
        <title>The complete genomes of actinobacterial strains from the NBC collection.</title>
        <authorList>
            <person name="Joergensen T.S."/>
            <person name="Alvarez Arevalo M."/>
            <person name="Sterndorff E.B."/>
            <person name="Faurdal D."/>
            <person name="Vuksanovic O."/>
            <person name="Mourched A.-S."/>
            <person name="Charusanti P."/>
            <person name="Shaw S."/>
            <person name="Blin K."/>
            <person name="Weber T."/>
        </authorList>
    </citation>
    <scope>NUCLEOTIDE SEQUENCE</scope>
    <source>
        <strain evidence="6">NBC_01482</strain>
    </source>
</reference>
<evidence type="ECO:0000256" key="5">
    <source>
        <dbReference type="SAM" id="SignalP"/>
    </source>
</evidence>
<dbReference type="RefSeq" id="WP_329409845.1">
    <property type="nucleotide sequence ID" value="NZ_CP109441.1"/>
</dbReference>